<dbReference type="Proteomes" id="UP000277811">
    <property type="component" value="Unassembled WGS sequence"/>
</dbReference>
<reference evidence="1 2" key="1">
    <citation type="submission" date="2018-06" db="EMBL/GenBank/DDBJ databases">
        <authorList>
            <person name="Strepis N."/>
        </authorList>
    </citation>
    <scope>NUCLEOTIDE SEQUENCE [LARGE SCALE GENOMIC DNA]</scope>
    <source>
        <strain evidence="1">LUCI</strain>
    </source>
</reference>
<dbReference type="InterPro" id="IPR050793">
    <property type="entry name" value="CMP-NeuNAc_synthase"/>
</dbReference>
<protein>
    <submittedName>
        <fullName evidence="1">Acylneuraminate cytidylyltransferase</fullName>
    </submittedName>
</protein>
<dbReference type="InterPro" id="IPR029044">
    <property type="entry name" value="Nucleotide-diphossugar_trans"/>
</dbReference>
<dbReference type="RefSeq" id="WP_122626520.1">
    <property type="nucleotide sequence ID" value="NZ_UPPP01000056.1"/>
</dbReference>
<evidence type="ECO:0000313" key="2">
    <source>
        <dbReference type="Proteomes" id="UP000277811"/>
    </source>
</evidence>
<dbReference type="SUPFAM" id="SSF53448">
    <property type="entry name" value="Nucleotide-diphospho-sugar transferases"/>
    <property type="match status" value="1"/>
</dbReference>
<keyword evidence="1" id="KW-0808">Transferase</keyword>
<dbReference type="GO" id="GO:0008781">
    <property type="term" value="F:N-acylneuraminate cytidylyltransferase activity"/>
    <property type="evidence" value="ECO:0007669"/>
    <property type="project" value="TreeGrafter"/>
</dbReference>
<dbReference type="CDD" id="cd02513">
    <property type="entry name" value="CMP-NeuAc_Synthase"/>
    <property type="match status" value="1"/>
</dbReference>
<evidence type="ECO:0000313" key="1">
    <source>
        <dbReference type="EMBL" id="VBB05531.1"/>
    </source>
</evidence>
<dbReference type="Pfam" id="PF02348">
    <property type="entry name" value="CTP_transf_3"/>
    <property type="match status" value="1"/>
</dbReference>
<proteinExistence type="predicted"/>
<sequence length="228" mass="25405">MIENKSVLAIIPARGGSKEIPRKNIAAVGGKPLIVWTIEAAQKSKYIDRLILSSDDDEIMTAARKWGCEVPFKRPPELARDDTPGIEPVLHALTSLPGYDYVVLLQPTSPLRSPEDIDGCIELCVGHRANACVTVTEPDKSPYWMFYTDKQGFLQPVLPMDTIASRRQDLPSVYALNGAVYVAHTSWLLKKKSFLTAETLAYKMPKKRSIDIDTETDLLFVSFLLAQK</sequence>
<dbReference type="Gene3D" id="3.90.550.10">
    <property type="entry name" value="Spore Coat Polysaccharide Biosynthesis Protein SpsA, Chain A"/>
    <property type="match status" value="1"/>
</dbReference>
<keyword evidence="2" id="KW-1185">Reference proteome</keyword>
<dbReference type="AlphaFoldDB" id="A0A498R2B0"/>
<gene>
    <name evidence="1" type="ORF">LUCI_0741</name>
</gene>
<dbReference type="OrthoDB" id="9805604at2"/>
<organism evidence="1 2">
    <name type="scientific">Lucifera butyrica</name>
    <dbReference type="NCBI Taxonomy" id="1351585"/>
    <lineage>
        <taxon>Bacteria</taxon>
        <taxon>Bacillati</taxon>
        <taxon>Bacillota</taxon>
        <taxon>Negativicutes</taxon>
        <taxon>Veillonellales</taxon>
        <taxon>Veillonellaceae</taxon>
        <taxon>Lucifera</taxon>
    </lineage>
</organism>
<accession>A0A498R2B0</accession>
<keyword evidence="1" id="KW-0548">Nucleotidyltransferase</keyword>
<dbReference type="PANTHER" id="PTHR21485:SF6">
    <property type="entry name" value="N-ACYLNEURAMINATE CYTIDYLYLTRANSFERASE-RELATED"/>
    <property type="match status" value="1"/>
</dbReference>
<name>A0A498R2B0_9FIRM</name>
<dbReference type="InterPro" id="IPR003329">
    <property type="entry name" value="Cytidylyl_trans"/>
</dbReference>
<dbReference type="PANTHER" id="PTHR21485">
    <property type="entry name" value="HAD SUPERFAMILY MEMBERS CMAS AND KDSC"/>
    <property type="match status" value="1"/>
</dbReference>
<dbReference type="EMBL" id="UPPP01000056">
    <property type="protein sequence ID" value="VBB05531.1"/>
    <property type="molecule type" value="Genomic_DNA"/>
</dbReference>